<dbReference type="AlphaFoldDB" id="A0A0E9PK63"/>
<evidence type="ECO:0000256" key="1">
    <source>
        <dbReference type="SAM" id="MobiDB-lite"/>
    </source>
</evidence>
<feature type="region of interest" description="Disordered" evidence="1">
    <location>
        <begin position="1"/>
        <end position="28"/>
    </location>
</feature>
<evidence type="ECO:0000313" key="2">
    <source>
        <dbReference type="EMBL" id="JAH05026.1"/>
    </source>
</evidence>
<protein>
    <submittedName>
        <fullName evidence="2">Uncharacterized protein</fullName>
    </submittedName>
</protein>
<organism evidence="2">
    <name type="scientific">Anguilla anguilla</name>
    <name type="common">European freshwater eel</name>
    <name type="synonym">Muraena anguilla</name>
    <dbReference type="NCBI Taxonomy" id="7936"/>
    <lineage>
        <taxon>Eukaryota</taxon>
        <taxon>Metazoa</taxon>
        <taxon>Chordata</taxon>
        <taxon>Craniata</taxon>
        <taxon>Vertebrata</taxon>
        <taxon>Euteleostomi</taxon>
        <taxon>Actinopterygii</taxon>
        <taxon>Neopterygii</taxon>
        <taxon>Teleostei</taxon>
        <taxon>Anguilliformes</taxon>
        <taxon>Anguillidae</taxon>
        <taxon>Anguilla</taxon>
    </lineage>
</organism>
<reference evidence="2" key="2">
    <citation type="journal article" date="2015" name="Fish Shellfish Immunol.">
        <title>Early steps in the European eel (Anguilla anguilla)-Vibrio vulnificus interaction in the gills: Role of the RtxA13 toxin.</title>
        <authorList>
            <person name="Callol A."/>
            <person name="Pajuelo D."/>
            <person name="Ebbesson L."/>
            <person name="Teles M."/>
            <person name="MacKenzie S."/>
            <person name="Amaro C."/>
        </authorList>
    </citation>
    <scope>NUCLEOTIDE SEQUENCE</scope>
</reference>
<name>A0A0E9PK63_ANGAN</name>
<sequence length="28" mass="3063">MGPYAVNGPPTERKEPCMSVCHRSVKST</sequence>
<proteinExistence type="predicted"/>
<dbReference type="EMBL" id="GBXM01103551">
    <property type="protein sequence ID" value="JAH05026.1"/>
    <property type="molecule type" value="Transcribed_RNA"/>
</dbReference>
<reference evidence="2" key="1">
    <citation type="submission" date="2014-11" db="EMBL/GenBank/DDBJ databases">
        <authorList>
            <person name="Amaro Gonzalez C."/>
        </authorList>
    </citation>
    <scope>NUCLEOTIDE SEQUENCE</scope>
</reference>
<accession>A0A0E9PK63</accession>